<dbReference type="CDD" id="cd11648">
    <property type="entry name" value="RsmI"/>
    <property type="match status" value="1"/>
</dbReference>
<name>A0AAW9SGY1_CORAY</name>
<keyword evidence="2 6" id="KW-0698">rRNA processing</keyword>
<dbReference type="SUPFAM" id="SSF53790">
    <property type="entry name" value="Tetrapyrrole methylase"/>
    <property type="match status" value="1"/>
</dbReference>
<keyword evidence="1 6" id="KW-0963">Cytoplasm</keyword>
<evidence type="ECO:0000313" key="9">
    <source>
        <dbReference type="Proteomes" id="UP001223646"/>
    </source>
</evidence>
<keyword evidence="3 6" id="KW-0489">Methyltransferase</keyword>
<dbReference type="Proteomes" id="UP001223646">
    <property type="component" value="Unassembled WGS sequence"/>
</dbReference>
<dbReference type="InterPro" id="IPR008189">
    <property type="entry name" value="rRNA_ssu_MeTfrase_I"/>
</dbReference>
<dbReference type="FunFam" id="3.30.950.10:FF:000002">
    <property type="entry name" value="Ribosomal RNA small subunit methyltransferase I"/>
    <property type="match status" value="1"/>
</dbReference>
<dbReference type="HAMAP" id="MF_01877">
    <property type="entry name" value="16SrRNA_methyltr_I"/>
    <property type="match status" value="1"/>
</dbReference>
<dbReference type="InterPro" id="IPR035996">
    <property type="entry name" value="4pyrrol_Methylase_sf"/>
</dbReference>
<dbReference type="GO" id="GO:0070677">
    <property type="term" value="F:rRNA (cytosine-2'-O-)-methyltransferase activity"/>
    <property type="evidence" value="ECO:0007669"/>
    <property type="project" value="UniProtKB-UniRule"/>
</dbReference>
<sequence>MTLAPGITLVATPLGNIADASDRLRGALIDADIIAAEDTRRARNLATALGISPKGKFVSNFDHNEESRTESLIQAAKAGQKVIVVTDAGMPVVSDPGLAVVAAAHDAGVPVSCVPGPSAVTTALALSGLGVGHFCFDGFAPRKQGARRAWLESLKTEKRACCFFESPHRLAVTLADAAEILGEERRASVSRELTKRFEETRRATLGELAAWAEEGVRGEITVVIEGAGQQATEVSTEGLVDSVEELVADGMRLKDAAKQVAAEAGMTKHRDLYQAVLAARDENR</sequence>
<dbReference type="PIRSF" id="PIRSF005917">
    <property type="entry name" value="MTase_YraL"/>
    <property type="match status" value="1"/>
</dbReference>
<dbReference type="FunFam" id="3.40.1010.10:FF:000007">
    <property type="entry name" value="Ribosomal RNA small subunit methyltransferase I"/>
    <property type="match status" value="1"/>
</dbReference>
<dbReference type="Gene3D" id="3.30.950.10">
    <property type="entry name" value="Methyltransferase, Cobalt-precorrin-4 Transmethylase, Domain 2"/>
    <property type="match status" value="1"/>
</dbReference>
<comment type="similarity">
    <text evidence="6">Belongs to the methyltransferase superfamily. RsmI family.</text>
</comment>
<dbReference type="InterPro" id="IPR014777">
    <property type="entry name" value="4pyrrole_Mease_sub1"/>
</dbReference>
<evidence type="ECO:0000259" key="7">
    <source>
        <dbReference type="Pfam" id="PF00590"/>
    </source>
</evidence>
<organism evidence="8 9">
    <name type="scientific">Corynebacterium amycolatum</name>
    <dbReference type="NCBI Taxonomy" id="43765"/>
    <lineage>
        <taxon>Bacteria</taxon>
        <taxon>Bacillati</taxon>
        <taxon>Actinomycetota</taxon>
        <taxon>Actinomycetes</taxon>
        <taxon>Mycobacteriales</taxon>
        <taxon>Corynebacteriaceae</taxon>
        <taxon>Corynebacterium</taxon>
    </lineage>
</organism>
<comment type="subcellular location">
    <subcellularLocation>
        <location evidence="6">Cytoplasm</location>
    </subcellularLocation>
</comment>
<dbReference type="InterPro" id="IPR000878">
    <property type="entry name" value="4pyrrol_Mease"/>
</dbReference>
<dbReference type="PANTHER" id="PTHR46111">
    <property type="entry name" value="RIBOSOMAL RNA SMALL SUBUNIT METHYLTRANSFERASE I"/>
    <property type="match status" value="1"/>
</dbReference>
<comment type="catalytic activity">
    <reaction evidence="6">
        <text>cytidine(1402) in 16S rRNA + S-adenosyl-L-methionine = 2'-O-methylcytidine(1402) in 16S rRNA + S-adenosyl-L-homocysteine + H(+)</text>
        <dbReference type="Rhea" id="RHEA:42924"/>
        <dbReference type="Rhea" id="RHEA-COMP:10285"/>
        <dbReference type="Rhea" id="RHEA-COMP:10286"/>
        <dbReference type="ChEBI" id="CHEBI:15378"/>
        <dbReference type="ChEBI" id="CHEBI:57856"/>
        <dbReference type="ChEBI" id="CHEBI:59789"/>
        <dbReference type="ChEBI" id="CHEBI:74495"/>
        <dbReference type="ChEBI" id="CHEBI:82748"/>
        <dbReference type="EC" id="2.1.1.198"/>
    </reaction>
</comment>
<comment type="function">
    <text evidence="6">Catalyzes the 2'-O-methylation of the ribose of cytidine 1402 (C1402) in 16S rRNA.</text>
</comment>
<evidence type="ECO:0000256" key="3">
    <source>
        <dbReference type="ARBA" id="ARBA00022603"/>
    </source>
</evidence>
<dbReference type="EC" id="2.1.1.198" evidence="6"/>
<protein>
    <recommendedName>
        <fullName evidence="6">Ribosomal RNA small subunit methyltransferase I</fullName>
        <ecNumber evidence="6">2.1.1.198</ecNumber>
    </recommendedName>
    <alternativeName>
        <fullName evidence="6">16S rRNA 2'-O-ribose C1402 methyltransferase</fullName>
    </alternativeName>
    <alternativeName>
        <fullName evidence="6">rRNA (cytidine-2'-O-)-methyltransferase RsmI</fullName>
    </alternativeName>
</protein>
<dbReference type="Pfam" id="PF00590">
    <property type="entry name" value="TP_methylase"/>
    <property type="match status" value="1"/>
</dbReference>
<reference evidence="8" key="1">
    <citation type="submission" date="2023-05" db="EMBL/GenBank/DDBJ databases">
        <authorList>
            <person name="Du J."/>
        </authorList>
    </citation>
    <scope>NUCLEOTIDE SEQUENCE</scope>
    <source>
        <strain evidence="8">UMB1064</strain>
    </source>
</reference>
<keyword evidence="4 6" id="KW-0808">Transferase</keyword>
<dbReference type="InterPro" id="IPR014776">
    <property type="entry name" value="4pyrrole_Mease_sub2"/>
</dbReference>
<dbReference type="EMBL" id="JASOOY020000009">
    <property type="protein sequence ID" value="MEO3716462.1"/>
    <property type="molecule type" value="Genomic_DNA"/>
</dbReference>
<reference evidence="8" key="2">
    <citation type="submission" date="2024-05" db="EMBL/GenBank/DDBJ databases">
        <authorList>
            <person name="Wolfe A."/>
        </authorList>
    </citation>
    <scope>NUCLEOTIDE SEQUENCE</scope>
    <source>
        <strain evidence="8">UMB1064</strain>
    </source>
</reference>
<evidence type="ECO:0000256" key="2">
    <source>
        <dbReference type="ARBA" id="ARBA00022552"/>
    </source>
</evidence>
<proteinExistence type="inferred from homology"/>
<evidence type="ECO:0000256" key="6">
    <source>
        <dbReference type="HAMAP-Rule" id="MF_01877"/>
    </source>
</evidence>
<keyword evidence="5 6" id="KW-0949">S-adenosyl-L-methionine</keyword>
<accession>A0AAW9SGY1</accession>
<evidence type="ECO:0000256" key="5">
    <source>
        <dbReference type="ARBA" id="ARBA00022691"/>
    </source>
</evidence>
<feature type="domain" description="Tetrapyrrole methylase" evidence="7">
    <location>
        <begin position="7"/>
        <end position="209"/>
    </location>
</feature>
<gene>
    <name evidence="6 8" type="primary">rsmI</name>
    <name evidence="8" type="ORF">QP460_002495</name>
</gene>
<evidence type="ECO:0000256" key="1">
    <source>
        <dbReference type="ARBA" id="ARBA00022490"/>
    </source>
</evidence>
<evidence type="ECO:0000256" key="4">
    <source>
        <dbReference type="ARBA" id="ARBA00022679"/>
    </source>
</evidence>
<dbReference type="GO" id="GO:0005737">
    <property type="term" value="C:cytoplasm"/>
    <property type="evidence" value="ECO:0007669"/>
    <property type="project" value="UniProtKB-SubCell"/>
</dbReference>
<dbReference type="NCBIfam" id="TIGR00096">
    <property type="entry name" value="16S rRNA (cytidine(1402)-2'-O)-methyltransferase"/>
    <property type="match status" value="1"/>
</dbReference>
<dbReference type="Gene3D" id="3.40.1010.10">
    <property type="entry name" value="Cobalt-precorrin-4 Transmethylase, Domain 1"/>
    <property type="match status" value="1"/>
</dbReference>
<dbReference type="PANTHER" id="PTHR46111:SF1">
    <property type="entry name" value="RIBOSOMAL RNA SMALL SUBUNIT METHYLTRANSFERASE I"/>
    <property type="match status" value="1"/>
</dbReference>
<dbReference type="AlphaFoldDB" id="A0AAW9SGY1"/>
<evidence type="ECO:0000313" key="8">
    <source>
        <dbReference type="EMBL" id="MEO3716462.1"/>
    </source>
</evidence>
<comment type="caution">
    <text evidence="8">The sequence shown here is derived from an EMBL/GenBank/DDBJ whole genome shotgun (WGS) entry which is preliminary data.</text>
</comment>
<dbReference type="RefSeq" id="WP_347658235.1">
    <property type="nucleotide sequence ID" value="NZ_JASOOY020000009.1"/>
</dbReference>